<accession>A0ABQ4RXJ7</accession>
<name>A0ABQ4RXJ7_9HYPH</name>
<gene>
    <name evidence="1" type="ORF">OCOJLMKI_2771</name>
</gene>
<proteinExistence type="predicted"/>
<reference evidence="1" key="1">
    <citation type="journal article" date="2021" name="Front. Microbiol.">
        <title>Comprehensive Comparative Genomics and Phenotyping of Methylobacterium Species.</title>
        <authorList>
            <person name="Alessa O."/>
            <person name="Ogura Y."/>
            <person name="Fujitani Y."/>
            <person name="Takami H."/>
            <person name="Hayashi T."/>
            <person name="Sahin N."/>
            <person name="Tani A."/>
        </authorList>
    </citation>
    <scope>NUCLEOTIDE SEQUENCE</scope>
    <source>
        <strain evidence="1">DSM 19015</strain>
    </source>
</reference>
<evidence type="ECO:0000313" key="2">
    <source>
        <dbReference type="Proteomes" id="UP001055125"/>
    </source>
</evidence>
<organism evidence="1 2">
    <name type="scientific">Methylobacterium iners</name>
    <dbReference type="NCBI Taxonomy" id="418707"/>
    <lineage>
        <taxon>Bacteria</taxon>
        <taxon>Pseudomonadati</taxon>
        <taxon>Pseudomonadota</taxon>
        <taxon>Alphaproteobacteria</taxon>
        <taxon>Hyphomicrobiales</taxon>
        <taxon>Methylobacteriaceae</taxon>
        <taxon>Methylobacterium</taxon>
    </lineage>
</organism>
<sequence length="59" mass="6490">MITPAGRAPPRRGFGRELIERALPYQLQAATRLEFTPDGVHCLITLPLGTDGSTPTHYE</sequence>
<dbReference type="EMBL" id="BPQP01000038">
    <property type="protein sequence ID" value="GJD95558.1"/>
    <property type="molecule type" value="Genomic_DNA"/>
</dbReference>
<keyword evidence="2" id="KW-1185">Reference proteome</keyword>
<evidence type="ECO:0008006" key="3">
    <source>
        <dbReference type="Google" id="ProtNLM"/>
    </source>
</evidence>
<reference evidence="1" key="2">
    <citation type="submission" date="2021-08" db="EMBL/GenBank/DDBJ databases">
        <authorList>
            <person name="Tani A."/>
            <person name="Ola A."/>
            <person name="Ogura Y."/>
            <person name="Katsura K."/>
            <person name="Hayashi T."/>
        </authorList>
    </citation>
    <scope>NUCLEOTIDE SEQUENCE</scope>
    <source>
        <strain evidence="1">DSM 19015</strain>
    </source>
</reference>
<protein>
    <recommendedName>
        <fullName evidence="3">Sensor histidine kinase</fullName>
    </recommendedName>
</protein>
<evidence type="ECO:0000313" key="1">
    <source>
        <dbReference type="EMBL" id="GJD95558.1"/>
    </source>
</evidence>
<comment type="caution">
    <text evidence="1">The sequence shown here is derived from an EMBL/GenBank/DDBJ whole genome shotgun (WGS) entry which is preliminary data.</text>
</comment>
<dbReference type="RefSeq" id="WP_238244691.1">
    <property type="nucleotide sequence ID" value="NZ_BPQP01000038.1"/>
</dbReference>
<dbReference type="Proteomes" id="UP001055125">
    <property type="component" value="Unassembled WGS sequence"/>
</dbReference>